<dbReference type="UniPathway" id="UPA00033">
    <property type="reaction ID" value="UER00034"/>
</dbReference>
<evidence type="ECO:0000313" key="14">
    <source>
        <dbReference type="EMBL" id="REE80477.1"/>
    </source>
</evidence>
<keyword evidence="11" id="KW-0520">NAD</keyword>
<evidence type="ECO:0000256" key="7">
    <source>
        <dbReference type="ARBA" id="ARBA00023157"/>
    </source>
</evidence>
<organism evidence="14 15">
    <name type="scientific">Lutibacter oceani</name>
    <dbReference type="NCBI Taxonomy" id="1853311"/>
    <lineage>
        <taxon>Bacteria</taxon>
        <taxon>Pseudomonadati</taxon>
        <taxon>Bacteroidota</taxon>
        <taxon>Flavobacteriia</taxon>
        <taxon>Flavobacteriales</taxon>
        <taxon>Flavobacteriaceae</taxon>
        <taxon>Lutibacter</taxon>
    </lineage>
</organism>
<evidence type="ECO:0000256" key="1">
    <source>
        <dbReference type="ARBA" id="ARBA00004884"/>
    </source>
</evidence>
<evidence type="ECO:0000256" key="6">
    <source>
        <dbReference type="ARBA" id="ARBA00023002"/>
    </source>
</evidence>
<dbReference type="InterPro" id="IPR051168">
    <property type="entry name" value="AASS"/>
</dbReference>
<feature type="active site" description="Proton donor" evidence="10">
    <location>
        <position position="109"/>
    </location>
</feature>
<comment type="subunit">
    <text evidence="2">Monomer.</text>
</comment>
<dbReference type="EC" id="1.5.1.7" evidence="3"/>
<name>A0A3D9RL39_9FLAO</name>
<evidence type="ECO:0000256" key="10">
    <source>
        <dbReference type="PIRSR" id="PIRSR018250-1"/>
    </source>
</evidence>
<evidence type="ECO:0000256" key="4">
    <source>
        <dbReference type="ARBA" id="ARBA00021221"/>
    </source>
</evidence>
<comment type="pathway">
    <text evidence="1">Amino-acid biosynthesis; L-lysine biosynthesis via AAA pathway; L-lysine from L-alpha-aminoadipate (fungal route): step 3/3.</text>
</comment>
<dbReference type="AlphaFoldDB" id="A0A3D9RL39"/>
<feature type="active site" description="Proton acceptor" evidence="10">
    <location>
        <position position="91"/>
    </location>
</feature>
<keyword evidence="7" id="KW-1015">Disulfide bond</keyword>
<sequence>MFVPLIHNILDTNFIPNYIMKIGIIKERKNPPDRRVVLSPKECKRLLKKYENLSIKVESSDNRFFTNEDYKIEGIEVVDNVSDCDVLLGVKEVPIEYLIPNKKYFFFSHTIKKQPYNRKLLQAILAKNIELYDHEVIVNEKGQRLVAFGRYAGIVGAYNGFRTYGLKFNLFKLPKAEELHDQLMLIHELQKIKLPAIKVLLTGKGRVGNGAKEMLKGMVMKKVTINEFLTKTFEEPVYVQIDVLDYNSRKDGQLKDQNDFFINPTEYKSNFLRFAKVADLFIAGHFYGDGAPYLFTRDDAKSKEFHIKVVADISCDIDGPVASTIRSSTIADPIYGYNPLTEQEVDFKDKNAIAVMAVDNLPCELPKDASEGFGESFSKNVIPAFFNNDENGVLLRARMTQNGKLTERFSYLQNYVDGK</sequence>
<feature type="binding site" evidence="11">
    <location>
        <begin position="205"/>
        <end position="206"/>
    </location>
    <ligand>
        <name>NAD(+)</name>
        <dbReference type="ChEBI" id="CHEBI:57540"/>
    </ligand>
</feature>
<dbReference type="Pfam" id="PF05222">
    <property type="entry name" value="AlaDh_PNT_N"/>
    <property type="match status" value="1"/>
</dbReference>
<evidence type="ECO:0000259" key="13">
    <source>
        <dbReference type="SMART" id="SM01003"/>
    </source>
</evidence>
<evidence type="ECO:0000256" key="3">
    <source>
        <dbReference type="ARBA" id="ARBA00012847"/>
    </source>
</evidence>
<proteinExistence type="predicted"/>
<accession>A0A3D9RL39</accession>
<comment type="caution">
    <text evidence="14">The sequence shown here is derived from an EMBL/GenBank/DDBJ whole genome shotgun (WGS) entry which is preliminary data.</text>
</comment>
<protein>
    <recommendedName>
        <fullName evidence="4">Saccharopine dehydrogenase [NAD(+), L-lysine-forming]</fullName>
        <ecNumber evidence="3">1.5.1.7</ecNumber>
    </recommendedName>
    <alternativeName>
        <fullName evidence="8">Lysine--2-oxoglutarate reductase</fullName>
    </alternativeName>
</protein>
<gene>
    <name evidence="14" type="ORF">BX611_2119</name>
</gene>
<dbReference type="SMART" id="SM01003">
    <property type="entry name" value="AlaDh_PNT_N"/>
    <property type="match status" value="1"/>
</dbReference>
<dbReference type="GO" id="GO:0019878">
    <property type="term" value="P:lysine biosynthetic process via aminoadipic acid"/>
    <property type="evidence" value="ECO:0007669"/>
    <property type="project" value="UniProtKB-UniPathway"/>
</dbReference>
<dbReference type="InterPro" id="IPR027281">
    <property type="entry name" value="Lys1"/>
</dbReference>
<keyword evidence="5" id="KW-0028">Amino-acid biosynthesis</keyword>
<evidence type="ECO:0000256" key="11">
    <source>
        <dbReference type="PIRSR" id="PIRSR018250-3"/>
    </source>
</evidence>
<dbReference type="PANTHER" id="PTHR11133:SF22">
    <property type="entry name" value="ALPHA-AMINOADIPIC SEMIALDEHYDE SYNTHASE, MITOCHONDRIAL"/>
    <property type="match status" value="1"/>
</dbReference>
<dbReference type="InterPro" id="IPR007886">
    <property type="entry name" value="AlaDH/PNT_N"/>
</dbReference>
<evidence type="ECO:0000256" key="2">
    <source>
        <dbReference type="ARBA" id="ARBA00011245"/>
    </source>
</evidence>
<dbReference type="Gene3D" id="3.40.50.720">
    <property type="entry name" value="NAD(P)-binding Rossmann-like Domain"/>
    <property type="match status" value="2"/>
</dbReference>
<reference evidence="14 15" key="1">
    <citation type="submission" date="2018-08" db="EMBL/GenBank/DDBJ databases">
        <title>Genomic Encyclopedia of Type Strains, Phase III (KMG-III): the genomes of soil and plant-associated and newly described type strains.</title>
        <authorList>
            <person name="Whitman W."/>
        </authorList>
    </citation>
    <scope>NUCLEOTIDE SEQUENCE [LARGE SCALE GENOMIC DNA]</scope>
    <source>
        <strain evidence="14 15">325-5</strain>
    </source>
</reference>
<keyword evidence="15" id="KW-1185">Reference proteome</keyword>
<dbReference type="SMART" id="SM01002">
    <property type="entry name" value="AlaDh_PNT_C"/>
    <property type="match status" value="1"/>
</dbReference>
<evidence type="ECO:0000259" key="12">
    <source>
        <dbReference type="SMART" id="SM01002"/>
    </source>
</evidence>
<dbReference type="GO" id="GO:0004754">
    <property type="term" value="F:saccharopine dehydrogenase (NAD+, L-lysine-forming) activity"/>
    <property type="evidence" value="ECO:0007669"/>
    <property type="project" value="UniProtKB-EC"/>
</dbReference>
<dbReference type="CDD" id="cd05199">
    <property type="entry name" value="SDH_like"/>
    <property type="match status" value="1"/>
</dbReference>
<feature type="binding site" evidence="11">
    <location>
        <position position="265"/>
    </location>
    <ligand>
        <name>NAD(+)</name>
        <dbReference type="ChEBI" id="CHEBI:57540"/>
    </ligand>
</feature>
<evidence type="ECO:0000256" key="8">
    <source>
        <dbReference type="ARBA" id="ARBA00033228"/>
    </source>
</evidence>
<evidence type="ECO:0000256" key="5">
    <source>
        <dbReference type="ARBA" id="ARBA00022605"/>
    </source>
</evidence>
<feature type="domain" description="Alanine dehydrogenase/pyridine nucleotide transhydrogenase NAD(H)-binding" evidence="12">
    <location>
        <begin position="176"/>
        <end position="357"/>
    </location>
</feature>
<evidence type="ECO:0000313" key="15">
    <source>
        <dbReference type="Proteomes" id="UP000256429"/>
    </source>
</evidence>
<keyword evidence="6" id="KW-0560">Oxidoreductase</keyword>
<evidence type="ECO:0000256" key="9">
    <source>
        <dbReference type="ARBA" id="ARBA00047860"/>
    </source>
</evidence>
<dbReference type="PIRSF" id="PIRSF018250">
    <property type="entry name" value="Saccharopine_DH_Lys"/>
    <property type="match status" value="1"/>
</dbReference>
<dbReference type="SUPFAM" id="SSF52283">
    <property type="entry name" value="Formate/glycerate dehydrogenase catalytic domain-like"/>
    <property type="match status" value="1"/>
</dbReference>
<dbReference type="InterPro" id="IPR007698">
    <property type="entry name" value="AlaDH/PNT_NAD(H)-bd"/>
</dbReference>
<dbReference type="Proteomes" id="UP000256429">
    <property type="component" value="Unassembled WGS sequence"/>
</dbReference>
<comment type="catalytic activity">
    <reaction evidence="9">
        <text>L-saccharopine + NAD(+) + H2O = L-lysine + 2-oxoglutarate + NADH + H(+)</text>
        <dbReference type="Rhea" id="RHEA:12440"/>
        <dbReference type="ChEBI" id="CHEBI:15377"/>
        <dbReference type="ChEBI" id="CHEBI:15378"/>
        <dbReference type="ChEBI" id="CHEBI:16810"/>
        <dbReference type="ChEBI" id="CHEBI:32551"/>
        <dbReference type="ChEBI" id="CHEBI:57540"/>
        <dbReference type="ChEBI" id="CHEBI:57945"/>
        <dbReference type="ChEBI" id="CHEBI:57951"/>
        <dbReference type="EC" id="1.5.1.7"/>
    </reaction>
</comment>
<dbReference type="EMBL" id="QTTQ01000011">
    <property type="protein sequence ID" value="REE80477.1"/>
    <property type="molecule type" value="Genomic_DNA"/>
</dbReference>
<feature type="binding site" evidence="11">
    <location>
        <position position="242"/>
    </location>
    <ligand>
        <name>NAD(+)</name>
        <dbReference type="ChEBI" id="CHEBI:57540"/>
    </ligand>
</feature>
<dbReference type="PANTHER" id="PTHR11133">
    <property type="entry name" value="SACCHAROPINE DEHYDROGENASE"/>
    <property type="match status" value="1"/>
</dbReference>
<feature type="domain" description="Alanine dehydrogenase/pyridine nucleotide transhydrogenase N-terminal" evidence="13">
    <location>
        <begin position="23"/>
        <end position="155"/>
    </location>
</feature>